<dbReference type="CDD" id="cd00159">
    <property type="entry name" value="RhoGAP"/>
    <property type="match status" value="1"/>
</dbReference>
<dbReference type="SMART" id="SM00324">
    <property type="entry name" value="RhoGAP"/>
    <property type="match status" value="1"/>
</dbReference>
<dbReference type="EMBL" id="JAEPRD010000040">
    <property type="protein sequence ID" value="KAG2204953.1"/>
    <property type="molecule type" value="Genomic_DNA"/>
</dbReference>
<comment type="caution">
    <text evidence="3">The sequence shown here is derived from an EMBL/GenBank/DDBJ whole genome shotgun (WGS) entry which is preliminary data.</text>
</comment>
<feature type="domain" description="Rho-GAP" evidence="2">
    <location>
        <begin position="7"/>
        <end position="213"/>
    </location>
</feature>
<sequence length="390" mass="44435">MSLLFGAPLITALARSSFTTPSGLSIPGILARIFDELQAKGLDTEGIFRKSGSNAIVNQLQAEFEATKNPFLVKFPETVSTHSLAGLFKRYLQQLPEPVIPRQFQPIFLDIFDEEKCTKETLKRRLKEACKSLPHEHLHLLQFLMGVADMVQQKQGKNQMSIESLAIILAPTCVRIDGVSKLMPSSSTNMYAAPICSSYNSLPVMSNNKSQLIRKASKIIWNTLRKNKHQDRIAYNPSTILYKPNDLLQLELVKESNMWIKIFKFMMSYPEVFTTLTNPIKKYQHRPVETITPLPPKWDTSSFTPQEQKMLIDFKPLEFTDDLIKTFGSFDLNFDVQPTSHKKQPSKYVETLLNWKSREEENPHVIIPHTSPPPADWVKLALFTAEPNIS</sequence>
<keyword evidence="4" id="KW-1185">Reference proteome</keyword>
<evidence type="ECO:0000313" key="3">
    <source>
        <dbReference type="EMBL" id="KAG2204953.1"/>
    </source>
</evidence>
<dbReference type="GO" id="GO:0005737">
    <property type="term" value="C:cytoplasm"/>
    <property type="evidence" value="ECO:0007669"/>
    <property type="project" value="TreeGrafter"/>
</dbReference>
<dbReference type="InterPro" id="IPR008936">
    <property type="entry name" value="Rho_GTPase_activation_prot"/>
</dbReference>
<dbReference type="OrthoDB" id="79452at2759"/>
<organism evidence="3 4">
    <name type="scientific">Mucor saturninus</name>
    <dbReference type="NCBI Taxonomy" id="64648"/>
    <lineage>
        <taxon>Eukaryota</taxon>
        <taxon>Fungi</taxon>
        <taxon>Fungi incertae sedis</taxon>
        <taxon>Mucoromycota</taxon>
        <taxon>Mucoromycotina</taxon>
        <taxon>Mucoromycetes</taxon>
        <taxon>Mucorales</taxon>
        <taxon>Mucorineae</taxon>
        <taxon>Mucoraceae</taxon>
        <taxon>Mucor</taxon>
    </lineage>
</organism>
<dbReference type="PROSITE" id="PS50238">
    <property type="entry name" value="RHOGAP"/>
    <property type="match status" value="1"/>
</dbReference>
<accession>A0A8H7V6A5</accession>
<dbReference type="AlphaFoldDB" id="A0A8H7V6A5"/>
<proteinExistence type="predicted"/>
<name>A0A8H7V6A5_9FUNG</name>
<gene>
    <name evidence="3" type="ORF">INT47_002577</name>
</gene>
<dbReference type="Pfam" id="PF00620">
    <property type="entry name" value="RhoGAP"/>
    <property type="match status" value="1"/>
</dbReference>
<evidence type="ECO:0000313" key="4">
    <source>
        <dbReference type="Proteomes" id="UP000603453"/>
    </source>
</evidence>
<dbReference type="Proteomes" id="UP000603453">
    <property type="component" value="Unassembled WGS sequence"/>
</dbReference>
<protein>
    <recommendedName>
        <fullName evidence="2">Rho-GAP domain-containing protein</fullName>
    </recommendedName>
</protein>
<dbReference type="SUPFAM" id="SSF48350">
    <property type="entry name" value="GTPase activation domain, GAP"/>
    <property type="match status" value="1"/>
</dbReference>
<reference evidence="3" key="1">
    <citation type="submission" date="2020-12" db="EMBL/GenBank/DDBJ databases">
        <title>Metabolic potential, ecology and presence of endohyphal bacteria is reflected in genomic diversity of Mucoromycotina.</title>
        <authorList>
            <person name="Muszewska A."/>
            <person name="Okrasinska A."/>
            <person name="Steczkiewicz K."/>
            <person name="Drgas O."/>
            <person name="Orlowska M."/>
            <person name="Perlinska-Lenart U."/>
            <person name="Aleksandrzak-Piekarczyk T."/>
            <person name="Szatraj K."/>
            <person name="Zielenkiewicz U."/>
            <person name="Pilsyk S."/>
            <person name="Malc E."/>
            <person name="Mieczkowski P."/>
            <person name="Kruszewska J.S."/>
            <person name="Biernat P."/>
            <person name="Pawlowska J."/>
        </authorList>
    </citation>
    <scope>NUCLEOTIDE SEQUENCE</scope>
    <source>
        <strain evidence="3">WA0000017839</strain>
    </source>
</reference>
<evidence type="ECO:0000256" key="1">
    <source>
        <dbReference type="ARBA" id="ARBA00022468"/>
    </source>
</evidence>
<evidence type="ECO:0000259" key="2">
    <source>
        <dbReference type="PROSITE" id="PS50238"/>
    </source>
</evidence>
<dbReference type="PANTHER" id="PTHR23176:SF129">
    <property type="entry name" value="RHO GTPASE ACTIVATING PROTEIN AT 16F, ISOFORM E-RELATED"/>
    <property type="match status" value="1"/>
</dbReference>
<dbReference type="Gene3D" id="1.10.555.10">
    <property type="entry name" value="Rho GTPase activation protein"/>
    <property type="match status" value="1"/>
</dbReference>
<dbReference type="InterPro" id="IPR050729">
    <property type="entry name" value="Rho-GAP"/>
</dbReference>
<keyword evidence="1" id="KW-0343">GTPase activation</keyword>
<dbReference type="GO" id="GO:0005096">
    <property type="term" value="F:GTPase activator activity"/>
    <property type="evidence" value="ECO:0007669"/>
    <property type="project" value="UniProtKB-KW"/>
</dbReference>
<dbReference type="GO" id="GO:0007165">
    <property type="term" value="P:signal transduction"/>
    <property type="evidence" value="ECO:0007669"/>
    <property type="project" value="InterPro"/>
</dbReference>
<dbReference type="PANTHER" id="PTHR23176">
    <property type="entry name" value="RHO/RAC/CDC GTPASE-ACTIVATING PROTEIN"/>
    <property type="match status" value="1"/>
</dbReference>
<dbReference type="InterPro" id="IPR000198">
    <property type="entry name" value="RhoGAP_dom"/>
</dbReference>